<dbReference type="GO" id="GO:0003677">
    <property type="term" value="F:DNA binding"/>
    <property type="evidence" value="ECO:0007669"/>
    <property type="project" value="InterPro"/>
</dbReference>
<feature type="domain" description="Response regulatory" evidence="2">
    <location>
        <begin position="2"/>
        <end position="116"/>
    </location>
</feature>
<feature type="domain" description="HTH LytTR-type" evidence="3">
    <location>
        <begin position="140"/>
        <end position="244"/>
    </location>
</feature>
<dbReference type="GO" id="GO:0000156">
    <property type="term" value="F:phosphorelay response regulator activity"/>
    <property type="evidence" value="ECO:0007669"/>
    <property type="project" value="InterPro"/>
</dbReference>
<dbReference type="InterPro" id="IPR011006">
    <property type="entry name" value="CheY-like_superfamily"/>
</dbReference>
<dbReference type="Pfam" id="PF04397">
    <property type="entry name" value="LytTR"/>
    <property type="match status" value="1"/>
</dbReference>
<dbReference type="eggNOG" id="COG3279">
    <property type="taxonomic scope" value="Bacteria"/>
</dbReference>
<dbReference type="SMART" id="SM00448">
    <property type="entry name" value="REC"/>
    <property type="match status" value="1"/>
</dbReference>
<evidence type="ECO:0000313" key="4">
    <source>
        <dbReference type="EMBL" id="KRL53634.1"/>
    </source>
</evidence>
<proteinExistence type="predicted"/>
<comment type="caution">
    <text evidence="4">The sequence shown here is derived from an EMBL/GenBank/DDBJ whole genome shotgun (WGS) entry which is preliminary data.</text>
</comment>
<dbReference type="PROSITE" id="PS50110">
    <property type="entry name" value="RESPONSE_REGULATORY"/>
    <property type="match status" value="1"/>
</dbReference>
<dbReference type="STRING" id="1114972.FD35_GL000999"/>
<dbReference type="InterPro" id="IPR046947">
    <property type="entry name" value="LytR-like"/>
</dbReference>
<protein>
    <submittedName>
        <fullName evidence="4">Response regulator</fullName>
    </submittedName>
</protein>
<dbReference type="Gene3D" id="2.20.25.10">
    <property type="match status" value="1"/>
</dbReference>
<accession>A0A0R1RH63</accession>
<evidence type="ECO:0000256" key="1">
    <source>
        <dbReference type="PROSITE-ProRule" id="PRU00169"/>
    </source>
</evidence>
<keyword evidence="1" id="KW-0597">Phosphoprotein</keyword>
<sequence length="244" mass="27711">MKVLIVDDEPLARNELEYLLKQNSLVDQVSQAESISQALTQLLTTPSDLVFLDISLNNENGFDLANKLDQLANPPLVVVATAYDDYAVRAFNINAVDYVLKPFEQQRINQALSRVDEVLQLREEANPVAKAKPRKQLGMISITENEKTRVLKQGDILAGFVENGELILTTNEGRFHTHQTLSWLMTRLSEDQFMQVHRSIVVNITAISEVEPWFNHTYQIKLTNGDKVPVSRSFVKSMKDRLNM</sequence>
<dbReference type="PANTHER" id="PTHR37299">
    <property type="entry name" value="TRANSCRIPTIONAL REGULATOR-RELATED"/>
    <property type="match status" value="1"/>
</dbReference>
<dbReference type="PATRIC" id="fig|1114972.6.peg.1010"/>
<keyword evidence="5" id="KW-1185">Reference proteome</keyword>
<name>A0A0R1RH63_9LACO</name>
<dbReference type="InterPro" id="IPR001789">
    <property type="entry name" value="Sig_transdc_resp-reg_receiver"/>
</dbReference>
<evidence type="ECO:0000259" key="3">
    <source>
        <dbReference type="PROSITE" id="PS50930"/>
    </source>
</evidence>
<evidence type="ECO:0000259" key="2">
    <source>
        <dbReference type="PROSITE" id="PS50110"/>
    </source>
</evidence>
<dbReference type="OrthoDB" id="9809318at2"/>
<dbReference type="Proteomes" id="UP000051999">
    <property type="component" value="Unassembled WGS sequence"/>
</dbReference>
<gene>
    <name evidence="4" type="ORF">FD35_GL000999</name>
</gene>
<dbReference type="SMART" id="SM00850">
    <property type="entry name" value="LytTR"/>
    <property type="match status" value="1"/>
</dbReference>
<dbReference type="Pfam" id="PF00072">
    <property type="entry name" value="Response_reg"/>
    <property type="match status" value="1"/>
</dbReference>
<dbReference type="InterPro" id="IPR007492">
    <property type="entry name" value="LytTR_DNA-bd_dom"/>
</dbReference>
<dbReference type="PANTHER" id="PTHR37299:SF1">
    <property type="entry name" value="STAGE 0 SPORULATION PROTEIN A HOMOLOG"/>
    <property type="match status" value="1"/>
</dbReference>
<dbReference type="EMBL" id="AZFF01000017">
    <property type="protein sequence ID" value="KRL53634.1"/>
    <property type="molecule type" value="Genomic_DNA"/>
</dbReference>
<feature type="modified residue" description="4-aspartylphosphate" evidence="1">
    <location>
        <position position="53"/>
    </location>
</feature>
<reference evidence="4 5" key="1">
    <citation type="journal article" date="2015" name="Genome Announc.">
        <title>Expanding the biotechnology potential of lactobacilli through comparative genomics of 213 strains and associated genera.</title>
        <authorList>
            <person name="Sun Z."/>
            <person name="Harris H.M."/>
            <person name="McCann A."/>
            <person name="Guo C."/>
            <person name="Argimon S."/>
            <person name="Zhang W."/>
            <person name="Yang X."/>
            <person name="Jeffery I.B."/>
            <person name="Cooney J.C."/>
            <person name="Kagawa T.F."/>
            <person name="Liu W."/>
            <person name="Song Y."/>
            <person name="Salvetti E."/>
            <person name="Wrobel A."/>
            <person name="Rasinkangas P."/>
            <person name="Parkhill J."/>
            <person name="Rea M.C."/>
            <person name="O'Sullivan O."/>
            <person name="Ritari J."/>
            <person name="Douillard F.P."/>
            <person name="Paul Ross R."/>
            <person name="Yang R."/>
            <person name="Briner A.E."/>
            <person name="Felis G.E."/>
            <person name="de Vos W.M."/>
            <person name="Barrangou R."/>
            <person name="Klaenhammer T.R."/>
            <person name="Caufield P.W."/>
            <person name="Cui Y."/>
            <person name="Zhang H."/>
            <person name="O'Toole P.W."/>
        </authorList>
    </citation>
    <scope>NUCLEOTIDE SEQUENCE [LARGE SCALE GENOMIC DNA]</scope>
    <source>
        <strain evidence="4 5">DSM 15814</strain>
    </source>
</reference>
<evidence type="ECO:0000313" key="5">
    <source>
        <dbReference type="Proteomes" id="UP000051999"/>
    </source>
</evidence>
<dbReference type="SUPFAM" id="SSF52172">
    <property type="entry name" value="CheY-like"/>
    <property type="match status" value="1"/>
</dbReference>
<dbReference type="RefSeq" id="WP_017260746.1">
    <property type="nucleotide sequence ID" value="NZ_AUAW01000019.1"/>
</dbReference>
<dbReference type="Gene3D" id="3.40.50.2300">
    <property type="match status" value="1"/>
</dbReference>
<dbReference type="Gene3D" id="2.40.50.40">
    <property type="match status" value="1"/>
</dbReference>
<dbReference type="PROSITE" id="PS50930">
    <property type="entry name" value="HTH_LYTTR"/>
    <property type="match status" value="1"/>
</dbReference>
<organism evidence="4 5">
    <name type="scientific">Furfurilactobacillus rossiae DSM 15814</name>
    <dbReference type="NCBI Taxonomy" id="1114972"/>
    <lineage>
        <taxon>Bacteria</taxon>
        <taxon>Bacillati</taxon>
        <taxon>Bacillota</taxon>
        <taxon>Bacilli</taxon>
        <taxon>Lactobacillales</taxon>
        <taxon>Lactobacillaceae</taxon>
        <taxon>Furfurilactobacillus</taxon>
    </lineage>
</organism>
<dbReference type="AlphaFoldDB" id="A0A0R1RH63"/>